<dbReference type="EMBL" id="CAJJDN010000026">
    <property type="protein sequence ID" value="CAD8069983.1"/>
    <property type="molecule type" value="Genomic_DNA"/>
</dbReference>
<feature type="transmembrane region" description="Helical" evidence="1">
    <location>
        <begin position="125"/>
        <end position="146"/>
    </location>
</feature>
<reference evidence="2" key="1">
    <citation type="submission" date="2021-01" db="EMBL/GenBank/DDBJ databases">
        <authorList>
            <consortium name="Genoscope - CEA"/>
            <person name="William W."/>
        </authorList>
    </citation>
    <scope>NUCLEOTIDE SEQUENCE</scope>
</reference>
<feature type="transmembrane region" description="Helical" evidence="1">
    <location>
        <begin position="424"/>
        <end position="443"/>
    </location>
</feature>
<proteinExistence type="predicted"/>
<dbReference type="AlphaFoldDB" id="A0A8S1LWP1"/>
<organism evidence="2 3">
    <name type="scientific">Paramecium sonneborni</name>
    <dbReference type="NCBI Taxonomy" id="65129"/>
    <lineage>
        <taxon>Eukaryota</taxon>
        <taxon>Sar</taxon>
        <taxon>Alveolata</taxon>
        <taxon>Ciliophora</taxon>
        <taxon>Intramacronucleata</taxon>
        <taxon>Oligohymenophorea</taxon>
        <taxon>Peniculida</taxon>
        <taxon>Parameciidae</taxon>
        <taxon>Paramecium</taxon>
    </lineage>
</organism>
<feature type="transmembrane region" description="Helical" evidence="1">
    <location>
        <begin position="304"/>
        <end position="325"/>
    </location>
</feature>
<name>A0A8S1LWP1_9CILI</name>
<feature type="transmembrane region" description="Helical" evidence="1">
    <location>
        <begin position="271"/>
        <end position="292"/>
    </location>
</feature>
<comment type="caution">
    <text evidence="2">The sequence shown here is derived from an EMBL/GenBank/DDBJ whole genome shotgun (WGS) entry which is preliminary data.</text>
</comment>
<evidence type="ECO:0000256" key="1">
    <source>
        <dbReference type="SAM" id="Phobius"/>
    </source>
</evidence>
<keyword evidence="1" id="KW-0472">Membrane</keyword>
<sequence length="505" mass="58921">MALTDQLCLWFTIFVFISYIALDVALQMQIPFSQIGLPQKGQICPNQFIKYTDTFQIECVPECNQKVESIKKSLHNHFAGTNQKNYITYENQICLPTFDKNFYQLVPYVEKPIQTYISQSLKDDALITICFIFIVLAITYGTLSFYRIYAEFITKMSSIVSLILSFAILLILMRKYKSVQEANEILISKDSIYDLSQMNAIMILDKMSLVYLALIGLMALLLLYLIFKHIMDRILFSVLPLSHWFTTLYYKDYLNNQNNEENPPKKSQWQLILFQIINFILFYTIIMASLSLSQESSQYAFGETSLIFNIVLPILSFLIYLYFAIQMCLLSEYNLYQKQNTFYDQIGKAGIQALVLIILSPLIILRAIFQIFGKQKFQYIALTTLKVGQDLINKEFENINQLEIQAQEIELRQKIQLYDQLNKIAHIIAMCLALACNFIMLILQQNIPAPFLLFLLTYAISYSYFIPIVASPLRYSFLIIEQKDFDELKKDNMRCLLRLLEQIQQ</sequence>
<feature type="transmembrane region" description="Helical" evidence="1">
    <location>
        <begin position="208"/>
        <end position="227"/>
    </location>
</feature>
<keyword evidence="3" id="KW-1185">Reference proteome</keyword>
<feature type="transmembrane region" description="Helical" evidence="1">
    <location>
        <begin position="234"/>
        <end position="251"/>
    </location>
</feature>
<feature type="transmembrane region" description="Helical" evidence="1">
    <location>
        <begin position="449"/>
        <end position="470"/>
    </location>
</feature>
<feature type="transmembrane region" description="Helical" evidence="1">
    <location>
        <begin position="7"/>
        <end position="30"/>
    </location>
</feature>
<evidence type="ECO:0000313" key="3">
    <source>
        <dbReference type="Proteomes" id="UP000692954"/>
    </source>
</evidence>
<gene>
    <name evidence="2" type="ORF">PSON_ATCC_30995.1.T0260154</name>
</gene>
<evidence type="ECO:0000313" key="2">
    <source>
        <dbReference type="EMBL" id="CAD8069983.1"/>
    </source>
</evidence>
<evidence type="ECO:0008006" key="4">
    <source>
        <dbReference type="Google" id="ProtNLM"/>
    </source>
</evidence>
<accession>A0A8S1LWP1</accession>
<dbReference type="OrthoDB" id="302329at2759"/>
<feature type="transmembrane region" description="Helical" evidence="1">
    <location>
        <begin position="345"/>
        <end position="369"/>
    </location>
</feature>
<dbReference type="Proteomes" id="UP000692954">
    <property type="component" value="Unassembled WGS sequence"/>
</dbReference>
<keyword evidence="1" id="KW-1133">Transmembrane helix</keyword>
<protein>
    <recommendedName>
        <fullName evidence="4">Transmembrane protein</fullName>
    </recommendedName>
</protein>
<feature type="transmembrane region" description="Helical" evidence="1">
    <location>
        <begin position="153"/>
        <end position="173"/>
    </location>
</feature>
<keyword evidence="1" id="KW-0812">Transmembrane</keyword>